<proteinExistence type="inferred from homology"/>
<evidence type="ECO:0000256" key="6">
    <source>
        <dbReference type="ARBA" id="ARBA00022692"/>
    </source>
</evidence>
<evidence type="ECO:0000256" key="9">
    <source>
        <dbReference type="ARBA" id="ARBA00022989"/>
    </source>
</evidence>
<evidence type="ECO:0000256" key="2">
    <source>
        <dbReference type="ARBA" id="ARBA00004479"/>
    </source>
</evidence>
<evidence type="ECO:0000256" key="7">
    <source>
        <dbReference type="ARBA" id="ARBA00022729"/>
    </source>
</evidence>
<comment type="caution">
    <text evidence="14">The sequence shown here is derived from an EMBL/GenBank/DDBJ whole genome shotgun (WGS) entry which is preliminary data.</text>
</comment>
<evidence type="ECO:0000256" key="10">
    <source>
        <dbReference type="ARBA" id="ARBA00023136"/>
    </source>
</evidence>
<dbReference type="Pfam" id="PF13855">
    <property type="entry name" value="LRR_8"/>
    <property type="match status" value="1"/>
</dbReference>
<dbReference type="PANTHER" id="PTHR48063:SF46">
    <property type="entry name" value="LEUCINE-RICH REPEAT-CONTAINING N-TERMINAL PLANT-TYPE DOMAIN-CONTAINING PROTEIN"/>
    <property type="match status" value="1"/>
</dbReference>
<accession>A0AAD4YST4</accession>
<keyword evidence="7 13" id="KW-0732">Signal</keyword>
<dbReference type="Pfam" id="PF00560">
    <property type="entry name" value="LRR_1"/>
    <property type="match status" value="2"/>
</dbReference>
<dbReference type="InterPro" id="IPR032675">
    <property type="entry name" value="LRR_dom_sf"/>
</dbReference>
<dbReference type="Gene3D" id="3.80.10.10">
    <property type="entry name" value="Ribonuclease Inhibitor"/>
    <property type="match status" value="1"/>
</dbReference>
<sequence length="326" mass="36767">MAHNRPTNVTGAMKILMHCKCLVFLSFAYSFLREEMPSDDGMVEFFGFQHLRVLDLSYCELTGPIPVWLSKLKKLQILNLIHSRITGSVPIWLATLPSLFYINVSVNLISGEFPKELCSLPMLVSRQPAGQVDHEYLEFPIFAQSQLRAESLEYNSLSYTQSLQYNYVSYFPPSIYLHNNSINGNIPKEIGQLKLLHVLDLGVNNFSSSIPDQISNLKKLETLDVSMNHLFGNIPASLTSLNFLKDFNCSYNNLEGPIPRSTQFQSFNSSAFEGNPKLCSAPLPNECRPINDVGTDNKNNQDEHNGHNIPWFHIFVASIVGFWGSV</sequence>
<keyword evidence="5" id="KW-0433">Leucine-rich repeat</keyword>
<dbReference type="GO" id="GO:0005886">
    <property type="term" value="C:plasma membrane"/>
    <property type="evidence" value="ECO:0007669"/>
    <property type="project" value="UniProtKB-SubCell"/>
</dbReference>
<evidence type="ECO:0000256" key="12">
    <source>
        <dbReference type="ARBA" id="ARBA00023180"/>
    </source>
</evidence>
<evidence type="ECO:0000313" key="14">
    <source>
        <dbReference type="EMBL" id="KAI5321097.1"/>
    </source>
</evidence>
<dbReference type="FunFam" id="3.80.10.10:FF:000213">
    <property type="entry name" value="Tyrosine-sulfated glycopeptide receptor 1"/>
    <property type="match status" value="1"/>
</dbReference>
<comment type="subcellular location">
    <subcellularLocation>
        <location evidence="1">Cell membrane</location>
    </subcellularLocation>
    <subcellularLocation>
        <location evidence="2">Membrane</location>
        <topology evidence="2">Single-pass type I membrane protein</topology>
    </subcellularLocation>
</comment>
<organism evidence="14 15">
    <name type="scientific">Prunus dulcis</name>
    <name type="common">Almond</name>
    <name type="synonym">Amygdalus dulcis</name>
    <dbReference type="NCBI Taxonomy" id="3755"/>
    <lineage>
        <taxon>Eukaryota</taxon>
        <taxon>Viridiplantae</taxon>
        <taxon>Streptophyta</taxon>
        <taxon>Embryophyta</taxon>
        <taxon>Tracheophyta</taxon>
        <taxon>Spermatophyta</taxon>
        <taxon>Magnoliopsida</taxon>
        <taxon>eudicotyledons</taxon>
        <taxon>Gunneridae</taxon>
        <taxon>Pentapetalae</taxon>
        <taxon>rosids</taxon>
        <taxon>fabids</taxon>
        <taxon>Rosales</taxon>
        <taxon>Rosaceae</taxon>
        <taxon>Amygdaloideae</taxon>
        <taxon>Amygdaleae</taxon>
        <taxon>Prunus</taxon>
    </lineage>
</organism>
<gene>
    <name evidence="14" type="ORF">L3X38_030168</name>
</gene>
<dbReference type="EMBL" id="JAJFAZ020000006">
    <property type="protein sequence ID" value="KAI5321097.1"/>
    <property type="molecule type" value="Genomic_DNA"/>
</dbReference>
<dbReference type="AlphaFoldDB" id="A0AAD4YST4"/>
<keyword evidence="15" id="KW-1185">Reference proteome</keyword>
<evidence type="ECO:0000256" key="5">
    <source>
        <dbReference type="ARBA" id="ARBA00022614"/>
    </source>
</evidence>
<evidence type="ECO:0000256" key="3">
    <source>
        <dbReference type="ARBA" id="ARBA00009592"/>
    </source>
</evidence>
<keyword evidence="6" id="KW-0812">Transmembrane</keyword>
<keyword evidence="9" id="KW-1133">Transmembrane helix</keyword>
<evidence type="ECO:0000256" key="1">
    <source>
        <dbReference type="ARBA" id="ARBA00004236"/>
    </source>
</evidence>
<evidence type="ECO:0008006" key="16">
    <source>
        <dbReference type="Google" id="ProtNLM"/>
    </source>
</evidence>
<feature type="chain" id="PRO_5041991238" description="Disease resistance family protein / LRR family protein" evidence="13">
    <location>
        <begin position="29"/>
        <end position="326"/>
    </location>
</feature>
<evidence type="ECO:0000256" key="8">
    <source>
        <dbReference type="ARBA" id="ARBA00022737"/>
    </source>
</evidence>
<feature type="signal peptide" evidence="13">
    <location>
        <begin position="1"/>
        <end position="28"/>
    </location>
</feature>
<evidence type="ECO:0000313" key="15">
    <source>
        <dbReference type="Proteomes" id="UP001054821"/>
    </source>
</evidence>
<keyword evidence="4" id="KW-1003">Cell membrane</keyword>
<dbReference type="PANTHER" id="PTHR48063">
    <property type="entry name" value="LRR RECEPTOR-LIKE KINASE"/>
    <property type="match status" value="1"/>
</dbReference>
<keyword evidence="10" id="KW-0472">Membrane</keyword>
<keyword evidence="11" id="KW-0675">Receptor</keyword>
<keyword evidence="8" id="KW-0677">Repeat</keyword>
<reference evidence="14 15" key="1">
    <citation type="journal article" date="2022" name="G3 (Bethesda)">
        <title>Whole-genome sequence and methylome profiling of the almond [Prunus dulcis (Mill.) D.A. Webb] cultivar 'Nonpareil'.</title>
        <authorList>
            <person name="D'Amico-Willman K.M."/>
            <person name="Ouma W.Z."/>
            <person name="Meulia T."/>
            <person name="Sideli G.M."/>
            <person name="Gradziel T.M."/>
            <person name="Fresnedo-Ramirez J."/>
        </authorList>
    </citation>
    <scope>NUCLEOTIDE SEQUENCE [LARGE SCALE GENOMIC DNA]</scope>
    <source>
        <strain evidence="14">Clone GOH B32 T37-40</strain>
    </source>
</reference>
<dbReference type="InterPro" id="IPR001611">
    <property type="entry name" value="Leu-rich_rpt"/>
</dbReference>
<evidence type="ECO:0000256" key="11">
    <source>
        <dbReference type="ARBA" id="ARBA00023170"/>
    </source>
</evidence>
<evidence type="ECO:0000256" key="4">
    <source>
        <dbReference type="ARBA" id="ARBA00022475"/>
    </source>
</evidence>
<dbReference type="InterPro" id="IPR046956">
    <property type="entry name" value="RLP23-like"/>
</dbReference>
<evidence type="ECO:0000256" key="13">
    <source>
        <dbReference type="SAM" id="SignalP"/>
    </source>
</evidence>
<comment type="similarity">
    <text evidence="3">Belongs to the RLP family.</text>
</comment>
<name>A0AAD4YST4_PRUDU</name>
<keyword evidence="12" id="KW-0325">Glycoprotein</keyword>
<dbReference type="Proteomes" id="UP001054821">
    <property type="component" value="Chromosome 6"/>
</dbReference>
<dbReference type="SUPFAM" id="SSF52058">
    <property type="entry name" value="L domain-like"/>
    <property type="match status" value="1"/>
</dbReference>
<protein>
    <recommendedName>
        <fullName evidence="16">Disease resistance family protein / LRR family protein</fullName>
    </recommendedName>
</protein>